<dbReference type="AlphaFoldDB" id="A0AAW9S781"/>
<evidence type="ECO:0000256" key="1">
    <source>
        <dbReference type="SAM" id="Phobius"/>
    </source>
</evidence>
<gene>
    <name evidence="3" type="ORF">AAG747_17525</name>
</gene>
<dbReference type="EMBL" id="JBDKWZ010000010">
    <property type="protein sequence ID" value="MEN7549728.1"/>
    <property type="molecule type" value="Genomic_DNA"/>
</dbReference>
<evidence type="ECO:0000256" key="2">
    <source>
        <dbReference type="SAM" id="SignalP"/>
    </source>
</evidence>
<feature type="transmembrane region" description="Helical" evidence="1">
    <location>
        <begin position="57"/>
        <end position="77"/>
    </location>
</feature>
<keyword evidence="1" id="KW-1133">Transmembrane helix</keyword>
<dbReference type="Proteomes" id="UP001403385">
    <property type="component" value="Unassembled WGS sequence"/>
</dbReference>
<keyword evidence="1" id="KW-0812">Transmembrane</keyword>
<keyword evidence="2" id="KW-0732">Signal</keyword>
<feature type="signal peptide" evidence="2">
    <location>
        <begin position="1"/>
        <end position="29"/>
    </location>
</feature>
<evidence type="ECO:0000313" key="3">
    <source>
        <dbReference type="EMBL" id="MEN7549728.1"/>
    </source>
</evidence>
<reference evidence="3 4" key="1">
    <citation type="submission" date="2024-04" db="EMBL/GenBank/DDBJ databases">
        <title>Novel genus in family Flammeovirgaceae.</title>
        <authorList>
            <person name="Nguyen T.H."/>
            <person name="Vuong T.Q."/>
            <person name="Le H."/>
            <person name="Kim S.-G."/>
        </authorList>
    </citation>
    <scope>NUCLEOTIDE SEQUENCE [LARGE SCALE GENOMIC DNA]</scope>
    <source>
        <strain evidence="3 4">JCM 23209</strain>
    </source>
</reference>
<comment type="caution">
    <text evidence="3">The sequence shown here is derived from an EMBL/GenBank/DDBJ whole genome shotgun (WGS) entry which is preliminary data.</text>
</comment>
<feature type="chain" id="PRO_5043320266" evidence="2">
    <location>
        <begin position="30"/>
        <end position="94"/>
    </location>
</feature>
<keyword evidence="4" id="KW-1185">Reference proteome</keyword>
<dbReference type="RefSeq" id="WP_346822506.1">
    <property type="nucleotide sequence ID" value="NZ_JBDKWZ010000010.1"/>
</dbReference>
<accession>A0AAW9S781</accession>
<name>A0AAW9S781_9BACT</name>
<proteinExistence type="predicted"/>
<sequence>MLLNKKLKYFTLALCWTFSVLLISPVCQAQDKIQITEDDYTNTQVEMADVFRQNGKIYVVVATLGIIMAGFLTYVVILDRKVKKLEETIQSIEK</sequence>
<dbReference type="Pfam" id="PF20077">
    <property type="entry name" value="CcmD_alt"/>
    <property type="match status" value="1"/>
</dbReference>
<organism evidence="3 4">
    <name type="scientific">Rapidithrix thailandica</name>
    <dbReference type="NCBI Taxonomy" id="413964"/>
    <lineage>
        <taxon>Bacteria</taxon>
        <taxon>Pseudomonadati</taxon>
        <taxon>Bacteroidota</taxon>
        <taxon>Cytophagia</taxon>
        <taxon>Cytophagales</taxon>
        <taxon>Flammeovirgaceae</taxon>
        <taxon>Rapidithrix</taxon>
    </lineage>
</organism>
<protein>
    <submittedName>
        <fullName evidence="3">CcmD family protein</fullName>
    </submittedName>
</protein>
<keyword evidence="1" id="KW-0472">Membrane</keyword>
<evidence type="ECO:0000313" key="4">
    <source>
        <dbReference type="Proteomes" id="UP001403385"/>
    </source>
</evidence>